<sequence length="91" mass="9253">MDGDSSFGDLPPPPYLSPPTLLSYPSPAFTYGNGVSPAHSSSSNALPSHPLPGRPPRGGSSLHKTGAKTGPLQLPYTGPISCVALEQEGPS</sequence>
<organism evidence="2 3">
    <name type="scientific">Portunus trituberculatus</name>
    <name type="common">Swimming crab</name>
    <name type="synonym">Neptunus trituberculatus</name>
    <dbReference type="NCBI Taxonomy" id="210409"/>
    <lineage>
        <taxon>Eukaryota</taxon>
        <taxon>Metazoa</taxon>
        <taxon>Ecdysozoa</taxon>
        <taxon>Arthropoda</taxon>
        <taxon>Crustacea</taxon>
        <taxon>Multicrustacea</taxon>
        <taxon>Malacostraca</taxon>
        <taxon>Eumalacostraca</taxon>
        <taxon>Eucarida</taxon>
        <taxon>Decapoda</taxon>
        <taxon>Pleocyemata</taxon>
        <taxon>Brachyura</taxon>
        <taxon>Eubrachyura</taxon>
        <taxon>Portunoidea</taxon>
        <taxon>Portunidae</taxon>
        <taxon>Portuninae</taxon>
        <taxon>Portunus</taxon>
    </lineage>
</organism>
<dbReference type="AlphaFoldDB" id="A0A5B7G4M5"/>
<evidence type="ECO:0000313" key="3">
    <source>
        <dbReference type="Proteomes" id="UP000324222"/>
    </source>
</evidence>
<evidence type="ECO:0000256" key="1">
    <source>
        <dbReference type="SAM" id="MobiDB-lite"/>
    </source>
</evidence>
<protein>
    <submittedName>
        <fullName evidence="2">Uncharacterized protein</fullName>
    </submittedName>
</protein>
<feature type="region of interest" description="Disordered" evidence="1">
    <location>
        <begin position="1"/>
        <end position="78"/>
    </location>
</feature>
<proteinExistence type="predicted"/>
<name>A0A5B7G4M5_PORTR</name>
<accession>A0A5B7G4M5</accession>
<keyword evidence="3" id="KW-1185">Reference proteome</keyword>
<comment type="caution">
    <text evidence="2">The sequence shown here is derived from an EMBL/GenBank/DDBJ whole genome shotgun (WGS) entry which is preliminary data.</text>
</comment>
<feature type="compositionally biased region" description="Low complexity" evidence="1">
    <location>
        <begin position="18"/>
        <end position="27"/>
    </location>
</feature>
<dbReference type="Proteomes" id="UP000324222">
    <property type="component" value="Unassembled WGS sequence"/>
</dbReference>
<gene>
    <name evidence="2" type="ORF">E2C01_049051</name>
</gene>
<evidence type="ECO:0000313" key="2">
    <source>
        <dbReference type="EMBL" id="MPC55120.1"/>
    </source>
</evidence>
<dbReference type="EMBL" id="VSRR010012909">
    <property type="protein sequence ID" value="MPC55120.1"/>
    <property type="molecule type" value="Genomic_DNA"/>
</dbReference>
<reference evidence="2 3" key="1">
    <citation type="submission" date="2019-05" db="EMBL/GenBank/DDBJ databases">
        <title>Another draft genome of Portunus trituberculatus and its Hox gene families provides insights of decapod evolution.</title>
        <authorList>
            <person name="Jeong J.-H."/>
            <person name="Song I."/>
            <person name="Kim S."/>
            <person name="Choi T."/>
            <person name="Kim D."/>
            <person name="Ryu S."/>
            <person name="Kim W."/>
        </authorList>
    </citation>
    <scope>NUCLEOTIDE SEQUENCE [LARGE SCALE GENOMIC DNA]</scope>
    <source>
        <tissue evidence="2">Muscle</tissue>
    </source>
</reference>